<dbReference type="Gene3D" id="1.10.4160.10">
    <property type="entry name" value="Hydantoin permease"/>
    <property type="match status" value="1"/>
</dbReference>
<comment type="similarity">
    <text evidence="2 7">Belongs to the purine-cytosine permease (2.A.39) family.</text>
</comment>
<dbReference type="InterPro" id="IPR026030">
    <property type="entry name" value="Pur-cyt_permease_Fcy2/21/22"/>
</dbReference>
<keyword evidence="6 7" id="KW-0472">Membrane</keyword>
<dbReference type="PIRSF" id="PIRSF002744">
    <property type="entry name" value="Pur-cyt_permease"/>
    <property type="match status" value="1"/>
</dbReference>
<evidence type="ECO:0000256" key="7">
    <source>
        <dbReference type="PIRNR" id="PIRNR002744"/>
    </source>
</evidence>
<feature type="transmembrane region" description="Helical" evidence="9">
    <location>
        <begin position="85"/>
        <end position="110"/>
    </location>
</feature>
<evidence type="ECO:0000256" key="5">
    <source>
        <dbReference type="ARBA" id="ARBA00022989"/>
    </source>
</evidence>
<reference evidence="10 11" key="1">
    <citation type="journal article" date="2025" name="Microbiol. Resour. Announc.">
        <title>Draft genome sequences for Neonectria magnoliae and Neonectria punicea, canker pathogens of Liriodendron tulipifera and Acer saccharum in West Virginia.</title>
        <authorList>
            <person name="Petronek H.M."/>
            <person name="Kasson M.T."/>
            <person name="Metheny A.M."/>
            <person name="Stauder C.M."/>
            <person name="Lovett B."/>
            <person name="Lynch S.C."/>
            <person name="Garnas J.R."/>
            <person name="Kasson L.R."/>
            <person name="Stajich J.E."/>
        </authorList>
    </citation>
    <scope>NUCLEOTIDE SEQUENCE [LARGE SCALE GENOMIC DNA]</scope>
    <source>
        <strain evidence="10 11">NRRL 64653</strain>
    </source>
</reference>
<dbReference type="Pfam" id="PF02133">
    <property type="entry name" value="Transp_cyt_pur"/>
    <property type="match status" value="1"/>
</dbReference>
<feature type="transmembrane region" description="Helical" evidence="9">
    <location>
        <begin position="414"/>
        <end position="436"/>
    </location>
</feature>
<evidence type="ECO:0008006" key="12">
    <source>
        <dbReference type="Google" id="ProtNLM"/>
    </source>
</evidence>
<feature type="region of interest" description="Disordered" evidence="8">
    <location>
        <begin position="1"/>
        <end position="45"/>
    </location>
</feature>
<comment type="caution">
    <text evidence="10">The sequence shown here is derived from an EMBL/GenBank/DDBJ whole genome shotgun (WGS) entry which is preliminary data.</text>
</comment>
<feature type="compositionally biased region" description="Polar residues" evidence="8">
    <location>
        <begin position="18"/>
        <end position="30"/>
    </location>
</feature>
<evidence type="ECO:0000313" key="11">
    <source>
        <dbReference type="Proteomes" id="UP001498476"/>
    </source>
</evidence>
<dbReference type="PANTHER" id="PTHR31806">
    <property type="entry name" value="PURINE-CYTOSINE PERMEASE FCY2-RELATED"/>
    <property type="match status" value="1"/>
</dbReference>
<evidence type="ECO:0000313" key="10">
    <source>
        <dbReference type="EMBL" id="KAK7397588.1"/>
    </source>
</evidence>
<proteinExistence type="inferred from homology"/>
<dbReference type="PANTHER" id="PTHR31806:SF5">
    <property type="entry name" value="PURINE-CYTOSINE PERMEASE FCY21"/>
    <property type="match status" value="1"/>
</dbReference>
<dbReference type="Proteomes" id="UP001498476">
    <property type="component" value="Unassembled WGS sequence"/>
</dbReference>
<feature type="transmembrane region" description="Helical" evidence="9">
    <location>
        <begin position="195"/>
        <end position="214"/>
    </location>
</feature>
<evidence type="ECO:0000256" key="3">
    <source>
        <dbReference type="ARBA" id="ARBA00022448"/>
    </source>
</evidence>
<dbReference type="EMBL" id="JAZAVJ010000479">
    <property type="protein sequence ID" value="KAK7397588.1"/>
    <property type="molecule type" value="Genomic_DNA"/>
</dbReference>
<feature type="transmembrane region" description="Helical" evidence="9">
    <location>
        <begin position="349"/>
        <end position="373"/>
    </location>
</feature>
<feature type="transmembrane region" description="Helical" evidence="9">
    <location>
        <begin position="257"/>
        <end position="279"/>
    </location>
</feature>
<accession>A0ABR1GH34</accession>
<comment type="subcellular location">
    <subcellularLocation>
        <location evidence="1">Membrane</location>
        <topology evidence="1">Multi-pass membrane protein</topology>
    </subcellularLocation>
</comment>
<evidence type="ECO:0000256" key="8">
    <source>
        <dbReference type="SAM" id="MobiDB-lite"/>
    </source>
</evidence>
<feature type="transmembrane region" description="Helical" evidence="9">
    <location>
        <begin position="291"/>
        <end position="313"/>
    </location>
</feature>
<feature type="transmembrane region" description="Helical" evidence="9">
    <location>
        <begin position="385"/>
        <end position="402"/>
    </location>
</feature>
<organism evidence="10 11">
    <name type="scientific">Neonectria punicea</name>
    <dbReference type="NCBI Taxonomy" id="979145"/>
    <lineage>
        <taxon>Eukaryota</taxon>
        <taxon>Fungi</taxon>
        <taxon>Dikarya</taxon>
        <taxon>Ascomycota</taxon>
        <taxon>Pezizomycotina</taxon>
        <taxon>Sordariomycetes</taxon>
        <taxon>Hypocreomycetidae</taxon>
        <taxon>Hypocreales</taxon>
        <taxon>Nectriaceae</taxon>
        <taxon>Neonectria</taxon>
    </lineage>
</organism>
<keyword evidence="11" id="KW-1185">Reference proteome</keyword>
<feature type="transmembrane region" description="Helical" evidence="9">
    <location>
        <begin position="226"/>
        <end position="245"/>
    </location>
</feature>
<sequence>MDHQATRVDNDLEANPEPLQSGQVLSSDGIQPTRDAADGNSEMSVEKGPLSHLKWYRKLLDAGVEENGIQPIPAEKRTQTQYNNLFTVFFTCLLCVLPLPTGALGTAVYGLKLRDVSLIIIFFNIVTCIPPAFIGIGGVQTGMRQMVQARYSFGLFFGMIPLLLNAGTVTGFTLIGSIVSGQAIAAVNQGAHVSVNVGIAIVCALSFVTAFLGYRAIHIWQRWQWLPNLIGIVIAVGCGGKHLVHQADAGPATVKSVIGYGSLMAGYFMTFGGTASDFTTYHSPKGSKFKVFTYVYLGLLTPSTPLLILGAAIGGAMPNVDSWQTAWDAYGVGGVLAEMLRPAGGFGKFVLVVLALSVVGNMVLSNYSVALCLQMLLPIFAKVPRFVFIIITMAIMIPMAIYAAKEWATSLENFLGVIGYWAGCFDAVVIEELLLFRKMDYTSYDPRIWNKGRSLPPGFAAIGASLVSLALVIPSMDTTWYTGPIGEHIGDIGFEVAFVVTALAYYPLRKLEIKWSGRV</sequence>
<dbReference type="InterPro" id="IPR001248">
    <property type="entry name" value="Pur-cyt_permease"/>
</dbReference>
<feature type="transmembrane region" description="Helical" evidence="9">
    <location>
        <begin position="151"/>
        <end position="175"/>
    </location>
</feature>
<evidence type="ECO:0000256" key="9">
    <source>
        <dbReference type="SAM" id="Phobius"/>
    </source>
</evidence>
<feature type="transmembrane region" description="Helical" evidence="9">
    <location>
        <begin position="457"/>
        <end position="476"/>
    </location>
</feature>
<name>A0ABR1GH34_9HYPO</name>
<protein>
    <recommendedName>
        <fullName evidence="12">Purine-cytosine permease</fullName>
    </recommendedName>
</protein>
<keyword evidence="4 9" id="KW-0812">Transmembrane</keyword>
<evidence type="ECO:0000256" key="4">
    <source>
        <dbReference type="ARBA" id="ARBA00022692"/>
    </source>
</evidence>
<evidence type="ECO:0000256" key="1">
    <source>
        <dbReference type="ARBA" id="ARBA00004141"/>
    </source>
</evidence>
<feature type="transmembrane region" description="Helical" evidence="9">
    <location>
        <begin position="116"/>
        <end position="139"/>
    </location>
</feature>
<feature type="compositionally biased region" description="Basic and acidic residues" evidence="8">
    <location>
        <begin position="1"/>
        <end position="10"/>
    </location>
</feature>
<keyword evidence="3 7" id="KW-0813">Transport</keyword>
<gene>
    <name evidence="10" type="ORF">QQX98_013047</name>
</gene>
<evidence type="ECO:0000256" key="6">
    <source>
        <dbReference type="ARBA" id="ARBA00023136"/>
    </source>
</evidence>
<keyword evidence="5 9" id="KW-1133">Transmembrane helix</keyword>
<feature type="transmembrane region" description="Helical" evidence="9">
    <location>
        <begin position="488"/>
        <end position="508"/>
    </location>
</feature>
<evidence type="ECO:0000256" key="2">
    <source>
        <dbReference type="ARBA" id="ARBA00008974"/>
    </source>
</evidence>